<reference evidence="3" key="1">
    <citation type="journal article" date="2019" name="Int. J. Syst. Evol. Microbiol.">
        <title>The Global Catalogue of Microorganisms (GCM) 10K type strain sequencing project: providing services to taxonomists for standard genome sequencing and annotation.</title>
        <authorList>
            <consortium name="The Broad Institute Genomics Platform"/>
            <consortium name="The Broad Institute Genome Sequencing Center for Infectious Disease"/>
            <person name="Wu L."/>
            <person name="Ma J."/>
        </authorList>
    </citation>
    <scope>NUCLEOTIDE SEQUENCE [LARGE SCALE GENOMIC DNA]</scope>
    <source>
        <strain evidence="3">CCM 8912</strain>
    </source>
</reference>
<accession>A0ABW4CXF3</accession>
<comment type="caution">
    <text evidence="2">The sequence shown here is derived from an EMBL/GenBank/DDBJ whole genome shotgun (WGS) entry which is preliminary data.</text>
</comment>
<dbReference type="RefSeq" id="WP_125757498.1">
    <property type="nucleotide sequence ID" value="NZ_JBHTOK010000062.1"/>
</dbReference>
<feature type="region of interest" description="Disordered" evidence="1">
    <location>
        <begin position="67"/>
        <end position="90"/>
    </location>
</feature>
<dbReference type="EMBL" id="JBHTOK010000062">
    <property type="protein sequence ID" value="MFD1441165.1"/>
    <property type="molecule type" value="Genomic_DNA"/>
</dbReference>
<sequence>MKREEILLGDTVRAKVKEDMAHVFTGTVQKKYENSALLNITDYDPSDKQNAAELNFKIVINFKAVTKNLGGGHPDPEPEPEDQPARNAKK</sequence>
<evidence type="ECO:0000256" key="1">
    <source>
        <dbReference type="SAM" id="MobiDB-lite"/>
    </source>
</evidence>
<gene>
    <name evidence="2" type="ORF">ACFQ5K_07245</name>
</gene>
<proteinExistence type="predicted"/>
<dbReference type="Proteomes" id="UP001597212">
    <property type="component" value="Unassembled WGS sequence"/>
</dbReference>
<name>A0ABW4CXF3_9LACO</name>
<organism evidence="2 3">
    <name type="scientific">Lacticaseibacillus hegangensis</name>
    <dbReference type="NCBI Taxonomy" id="2486010"/>
    <lineage>
        <taxon>Bacteria</taxon>
        <taxon>Bacillati</taxon>
        <taxon>Bacillota</taxon>
        <taxon>Bacilli</taxon>
        <taxon>Lactobacillales</taxon>
        <taxon>Lactobacillaceae</taxon>
        <taxon>Lacticaseibacillus</taxon>
    </lineage>
</organism>
<keyword evidence="3" id="KW-1185">Reference proteome</keyword>
<evidence type="ECO:0000313" key="3">
    <source>
        <dbReference type="Proteomes" id="UP001597212"/>
    </source>
</evidence>
<protein>
    <submittedName>
        <fullName evidence="2">DUF2187 domain-containing protein</fullName>
    </submittedName>
</protein>
<evidence type="ECO:0000313" key="2">
    <source>
        <dbReference type="EMBL" id="MFD1441165.1"/>
    </source>
</evidence>